<dbReference type="SUPFAM" id="SSF51445">
    <property type="entry name" value="(Trans)glycosidases"/>
    <property type="match status" value="1"/>
</dbReference>
<dbReference type="InterPro" id="IPR017853">
    <property type="entry name" value="GH"/>
</dbReference>
<sequence length="877" mass="97262">MPGVPLRATYRVQLTPRFGFERAAAVVDYLARLGISHLYCSPYLQAAPGSEHGYDVVDHSRVNQELGGEEGHRRLCARLAEHGLGQVLDVVPNHMAISGHWNRWWWDVLENGPTSRFASYFDVSWDPPERRLKNRILLPALGDHYGRVLEAHQLRLVRQGARLLVRYYESEYPIDPRTYGTVLGEGFQDLAAEFAKLPILAPDDRAGAVGRHQRAAELLDRLEARGASEGLDACVARINSDVERLDELLEQQNYRLARWQTAGYELDYRRFFDVNSLAALRAEDPEVFAQTHRRVLEWANSGVLDGIRIDHPDGLRDPLGYFQRLSAAAPGAWIVAEKILARKEQPPPDWPIAGTTGYDFLNRVLGLLVEERAEEALTALYTAFTGETAGYPDVRYQRKHQVMRDLLGSDINQLGELFVRVCEGNRRYRDFTRPELIDCLTEVIACLPVYRTYVRTETGAVSAADRAYVDAALGEAARGRPDLDPELLDFLGRLWLLDERGDHTAELVARLQETSGPVTAKGVEDTAFYAYTRLVALNEVGGDPGQFGGAPAQFHEESRQALERWPRAMLATSTHDAKRSEDVRARLAVLSEIPAEWQAAVRRWAEINQPHRTDGLPDAGAEYLLYQTLVGAWPIGRERAVGYMTKATREAKTHTSWIAPVPAYESALESFVTGVLGDEHFQADLESFLPPVIEAGRINSLAMKLLCLTAPGVPDLYQGSELWDLSLVDPDNRRPVDYEARRRLLEGLERLGEGGAGPAAWADRESGLPKLLVVSRALALRSERPSAFATGDYRPLEVAGEKARHAVAFARGGEVAVVVPRLTLVLGGDWAGTTCQLPPETWADRFTGARFEGGAVPAAELLAGFPVALLARETGPG</sequence>
<dbReference type="Gene3D" id="3.30.1590.10">
    <property type="entry name" value="Maltooligosyl trehalose synthase, domain 2"/>
    <property type="match status" value="1"/>
</dbReference>
<protein>
    <submittedName>
        <fullName evidence="2">Malto-oligosyltrehalose synthase</fullName>
    </submittedName>
</protein>
<dbReference type="InterPro" id="IPR012767">
    <property type="entry name" value="Trehalose_TreY"/>
</dbReference>
<dbReference type="Proteomes" id="UP000612893">
    <property type="component" value="Unassembled WGS sequence"/>
</dbReference>
<dbReference type="InterPro" id="IPR013797">
    <property type="entry name" value="Maltooligo_trehalose_synth_4"/>
</dbReference>
<dbReference type="Gene3D" id="3.20.20.80">
    <property type="entry name" value="Glycosidases"/>
    <property type="match status" value="1"/>
</dbReference>
<proteinExistence type="predicted"/>
<evidence type="ECO:0000313" key="2">
    <source>
        <dbReference type="EMBL" id="MBJ7600891.1"/>
    </source>
</evidence>
<comment type="caution">
    <text evidence="2">The sequence shown here is derived from an EMBL/GenBank/DDBJ whole genome shotgun (WGS) entry which is preliminary data.</text>
</comment>
<dbReference type="GO" id="GO:0005992">
    <property type="term" value="P:trehalose biosynthetic process"/>
    <property type="evidence" value="ECO:0007669"/>
    <property type="project" value="TreeGrafter"/>
</dbReference>
<dbReference type="RefSeq" id="WP_338204872.1">
    <property type="nucleotide sequence ID" value="NZ_JAEKNR010000226.1"/>
</dbReference>
<dbReference type="AlphaFoldDB" id="A0A934N9W9"/>
<evidence type="ECO:0000313" key="3">
    <source>
        <dbReference type="Proteomes" id="UP000612893"/>
    </source>
</evidence>
<organism evidence="2 3">
    <name type="scientific">Candidatus Nephthysia bennettiae</name>
    <dbReference type="NCBI Taxonomy" id="3127016"/>
    <lineage>
        <taxon>Bacteria</taxon>
        <taxon>Bacillati</taxon>
        <taxon>Candidatus Dormiibacterota</taxon>
        <taxon>Candidatus Dormibacteria</taxon>
        <taxon>Candidatus Dormibacterales</taxon>
        <taxon>Candidatus Dormibacteraceae</taxon>
        <taxon>Candidatus Nephthysia</taxon>
    </lineage>
</organism>
<dbReference type="GO" id="GO:0030980">
    <property type="term" value="P:alpha-glucan catabolic process"/>
    <property type="evidence" value="ECO:0007669"/>
    <property type="project" value="TreeGrafter"/>
</dbReference>
<dbReference type="PANTHER" id="PTHR10357">
    <property type="entry name" value="ALPHA-AMYLASE FAMILY MEMBER"/>
    <property type="match status" value="1"/>
</dbReference>
<dbReference type="Gene3D" id="1.10.150.200">
    <property type="entry name" value="Maltooligosyl trehalose synthase, domain 3"/>
    <property type="match status" value="1"/>
</dbReference>
<dbReference type="PANTHER" id="PTHR10357:SF216">
    <property type="entry name" value="MALTOOLIGOSYL TREHALOSE SYNTHASE-RELATED"/>
    <property type="match status" value="1"/>
</dbReference>
<feature type="domain" description="Glycosyl hydrolase family 13 catalytic" evidence="1">
    <location>
        <begin position="13"/>
        <end position="484"/>
    </location>
</feature>
<accession>A0A934N9W9</accession>
<dbReference type="InterPro" id="IPR006047">
    <property type="entry name" value="GH13_cat_dom"/>
</dbReference>
<dbReference type="GO" id="GO:0047470">
    <property type="term" value="F:(1,4)-alpha-D-glucan 1-alpha-D-glucosylmutase activity"/>
    <property type="evidence" value="ECO:0007669"/>
    <property type="project" value="TreeGrafter"/>
</dbReference>
<name>A0A934N9W9_9BACT</name>
<dbReference type="CDD" id="cd11336">
    <property type="entry name" value="AmyAc_MTSase"/>
    <property type="match status" value="1"/>
</dbReference>
<evidence type="ECO:0000259" key="1">
    <source>
        <dbReference type="SMART" id="SM00642"/>
    </source>
</evidence>
<gene>
    <name evidence="2" type="primary">treY</name>
    <name evidence="2" type="ORF">JF922_22835</name>
</gene>
<keyword evidence="3" id="KW-1185">Reference proteome</keyword>
<dbReference type="Pfam" id="PF00128">
    <property type="entry name" value="Alpha-amylase"/>
    <property type="match status" value="1"/>
</dbReference>
<dbReference type="SMART" id="SM00642">
    <property type="entry name" value="Aamy"/>
    <property type="match status" value="1"/>
</dbReference>
<dbReference type="Gene3D" id="1.10.10.470">
    <property type="entry name" value="Maltooligosyl trehalose synthase, domain 4"/>
    <property type="match status" value="1"/>
</dbReference>
<reference evidence="2" key="1">
    <citation type="submission" date="2020-10" db="EMBL/GenBank/DDBJ databases">
        <title>Ca. Dormibacterota MAGs.</title>
        <authorList>
            <person name="Montgomery K."/>
        </authorList>
    </citation>
    <scope>NUCLEOTIDE SEQUENCE [LARGE SCALE GENOMIC DNA]</scope>
    <source>
        <strain evidence="2">SC8812_S17_10</strain>
    </source>
</reference>
<dbReference type="EMBL" id="JAEKNR010000226">
    <property type="protein sequence ID" value="MBJ7600891.1"/>
    <property type="molecule type" value="Genomic_DNA"/>
</dbReference>
<dbReference type="NCBIfam" id="TIGR02401">
    <property type="entry name" value="trehalose_TreY"/>
    <property type="match status" value="1"/>
</dbReference>